<sequence length="50" mass="5255">MLLGTGTGSFGAATNFAVGVSPFAVTMGTFERANDDDWRTLDFDGARVNP</sequence>
<keyword evidence="2" id="KW-1185">Reference proteome</keyword>
<dbReference type="RefSeq" id="WP_192757182.1">
    <property type="nucleotide sequence ID" value="NZ_BAABJL010000102.1"/>
</dbReference>
<accession>A0A927R9G0</accession>
<proteinExistence type="predicted"/>
<gene>
    <name evidence="1" type="ORF">HEB94_000793</name>
</gene>
<dbReference type="Gene3D" id="2.30.30.100">
    <property type="match status" value="1"/>
</dbReference>
<protein>
    <submittedName>
        <fullName evidence="1">Uncharacterized protein</fullName>
    </submittedName>
</protein>
<evidence type="ECO:0000313" key="2">
    <source>
        <dbReference type="Proteomes" id="UP000638648"/>
    </source>
</evidence>
<name>A0A927R9G0_9ACTN</name>
<dbReference type="AlphaFoldDB" id="A0A927R9G0"/>
<reference evidence="1" key="1">
    <citation type="submission" date="2020-10" db="EMBL/GenBank/DDBJ databases">
        <title>Sequencing the genomes of 1000 actinobacteria strains.</title>
        <authorList>
            <person name="Klenk H.-P."/>
        </authorList>
    </citation>
    <scope>NUCLEOTIDE SEQUENCE</scope>
    <source>
        <strain evidence="1">DSM 45354</strain>
    </source>
</reference>
<dbReference type="Proteomes" id="UP000638648">
    <property type="component" value="Unassembled WGS sequence"/>
</dbReference>
<evidence type="ECO:0000313" key="1">
    <source>
        <dbReference type="EMBL" id="MBE1603945.1"/>
    </source>
</evidence>
<comment type="caution">
    <text evidence="1">The sequence shown here is derived from an EMBL/GenBank/DDBJ whole genome shotgun (WGS) entry which is preliminary data.</text>
</comment>
<dbReference type="EMBL" id="JADBEM010000001">
    <property type="protein sequence ID" value="MBE1603945.1"/>
    <property type="molecule type" value="Genomic_DNA"/>
</dbReference>
<organism evidence="1 2">
    <name type="scientific">Actinopolymorpha pittospori</name>
    <dbReference type="NCBI Taxonomy" id="648752"/>
    <lineage>
        <taxon>Bacteria</taxon>
        <taxon>Bacillati</taxon>
        <taxon>Actinomycetota</taxon>
        <taxon>Actinomycetes</taxon>
        <taxon>Propionibacteriales</taxon>
        <taxon>Actinopolymorphaceae</taxon>
        <taxon>Actinopolymorpha</taxon>
    </lineage>
</organism>